<evidence type="ECO:0000313" key="1">
    <source>
        <dbReference type="EMBL" id="KZT61371.1"/>
    </source>
</evidence>
<sequence>MPDLIPWLHASAGSMAESQDRERLELEETRVARRACRRRAFRLAQPRFSGGSATEWASGVGGEGPGAAGMFPRPREGGCASCVMHLAALAGLGQE</sequence>
<protein>
    <submittedName>
        <fullName evidence="1">Uncharacterized protein</fullName>
    </submittedName>
</protein>
<keyword evidence="2" id="KW-1185">Reference proteome</keyword>
<dbReference type="Proteomes" id="UP000076842">
    <property type="component" value="Unassembled WGS sequence"/>
</dbReference>
<dbReference type="EMBL" id="KV423924">
    <property type="protein sequence ID" value="KZT61371.1"/>
    <property type="molecule type" value="Genomic_DNA"/>
</dbReference>
<dbReference type="AlphaFoldDB" id="A0A165J4R6"/>
<gene>
    <name evidence="1" type="ORF">CALCODRAFT_28462</name>
</gene>
<accession>A0A165J4R6</accession>
<name>A0A165J4R6_9BASI</name>
<organism evidence="1 2">
    <name type="scientific">Calocera cornea HHB12733</name>
    <dbReference type="NCBI Taxonomy" id="1353952"/>
    <lineage>
        <taxon>Eukaryota</taxon>
        <taxon>Fungi</taxon>
        <taxon>Dikarya</taxon>
        <taxon>Basidiomycota</taxon>
        <taxon>Agaricomycotina</taxon>
        <taxon>Dacrymycetes</taxon>
        <taxon>Dacrymycetales</taxon>
        <taxon>Dacrymycetaceae</taxon>
        <taxon>Calocera</taxon>
    </lineage>
</organism>
<reference evidence="1 2" key="1">
    <citation type="journal article" date="2016" name="Mol. Biol. Evol.">
        <title>Comparative Genomics of Early-Diverging Mushroom-Forming Fungi Provides Insights into the Origins of Lignocellulose Decay Capabilities.</title>
        <authorList>
            <person name="Nagy L.G."/>
            <person name="Riley R."/>
            <person name="Tritt A."/>
            <person name="Adam C."/>
            <person name="Daum C."/>
            <person name="Floudas D."/>
            <person name="Sun H."/>
            <person name="Yadav J.S."/>
            <person name="Pangilinan J."/>
            <person name="Larsson K.H."/>
            <person name="Matsuura K."/>
            <person name="Barry K."/>
            <person name="Labutti K."/>
            <person name="Kuo R."/>
            <person name="Ohm R.A."/>
            <person name="Bhattacharya S.S."/>
            <person name="Shirouzu T."/>
            <person name="Yoshinaga Y."/>
            <person name="Martin F.M."/>
            <person name="Grigoriev I.V."/>
            <person name="Hibbett D.S."/>
        </authorList>
    </citation>
    <scope>NUCLEOTIDE SEQUENCE [LARGE SCALE GENOMIC DNA]</scope>
    <source>
        <strain evidence="1 2">HHB12733</strain>
    </source>
</reference>
<proteinExistence type="predicted"/>
<evidence type="ECO:0000313" key="2">
    <source>
        <dbReference type="Proteomes" id="UP000076842"/>
    </source>
</evidence>
<dbReference type="InParanoid" id="A0A165J4R6"/>